<organism evidence="2 3">
    <name type="scientific">Novosphingobium kalidii</name>
    <dbReference type="NCBI Taxonomy" id="3230299"/>
    <lineage>
        <taxon>Bacteria</taxon>
        <taxon>Pseudomonadati</taxon>
        <taxon>Pseudomonadota</taxon>
        <taxon>Alphaproteobacteria</taxon>
        <taxon>Sphingomonadales</taxon>
        <taxon>Sphingomonadaceae</taxon>
        <taxon>Novosphingobium</taxon>
    </lineage>
</organism>
<feature type="region of interest" description="Disordered" evidence="1">
    <location>
        <begin position="1"/>
        <end position="40"/>
    </location>
</feature>
<dbReference type="EMBL" id="JBEWLY010000027">
    <property type="protein sequence ID" value="MET1757011.1"/>
    <property type="molecule type" value="Genomic_DNA"/>
</dbReference>
<proteinExistence type="predicted"/>
<comment type="caution">
    <text evidence="2">The sequence shown here is derived from an EMBL/GenBank/DDBJ whole genome shotgun (WGS) entry which is preliminary data.</text>
</comment>
<sequence length="351" mass="37911">MATQTLPPPPRSTANPAPPRPSNSVRRTSSIDVAWPDGPEAPRVMVGRARDMLTPADGGEGHLLAEGGFRLRMAEDKTITAISAEPPHPGVDALVGERGGNHLRMALRERLPELIAQGDPLYLVLDDISGTALVSAFAWSQWYPDWAEKLRERLGEEQMAGMMQQRTNVCWGLKEGNSGLRPEGPPHNVADADAGDLVNPSDPQGWHALYDQEGPGFRRARRIDVVRDPIAGTLRIDSAFQDSARQREGGRVAIHEYALRATCDAGTLEILALEAEPLILPFSECPGAIGTAQRLVGKRLDAIRDEVLALLRGPEGCTHLNDALRALADVPKLAESLKVPASAGTSRKLDI</sequence>
<evidence type="ECO:0000313" key="2">
    <source>
        <dbReference type="EMBL" id="MET1757011.1"/>
    </source>
</evidence>
<dbReference type="RefSeq" id="WP_353985497.1">
    <property type="nucleotide sequence ID" value="NZ_JBEWLY010000027.1"/>
</dbReference>
<accession>A0ABV2D569</accession>
<keyword evidence="3" id="KW-1185">Reference proteome</keyword>
<evidence type="ECO:0000313" key="3">
    <source>
        <dbReference type="Proteomes" id="UP001548713"/>
    </source>
</evidence>
<reference evidence="2 3" key="1">
    <citation type="submission" date="2024-07" db="EMBL/GenBank/DDBJ databases">
        <title>Novosphingobium kalidii RD2P27.</title>
        <authorList>
            <person name="Sun J.-Q."/>
        </authorList>
    </citation>
    <scope>NUCLEOTIDE SEQUENCE [LARGE SCALE GENOMIC DNA]</scope>
    <source>
        <strain evidence="2 3">RD2P27</strain>
    </source>
</reference>
<name>A0ABV2D569_9SPHN</name>
<evidence type="ECO:0000256" key="1">
    <source>
        <dbReference type="SAM" id="MobiDB-lite"/>
    </source>
</evidence>
<dbReference type="Pfam" id="PF11136">
    <property type="entry name" value="DUF2889"/>
    <property type="match status" value="1"/>
</dbReference>
<feature type="compositionally biased region" description="Pro residues" evidence="1">
    <location>
        <begin position="1"/>
        <end position="21"/>
    </location>
</feature>
<dbReference type="Proteomes" id="UP001548713">
    <property type="component" value="Unassembled WGS sequence"/>
</dbReference>
<gene>
    <name evidence="2" type="ORF">ABVV53_16340</name>
</gene>
<protein>
    <submittedName>
        <fullName evidence="2">DUF2889 domain-containing protein</fullName>
    </submittedName>
</protein>
<dbReference type="InterPro" id="IPR021312">
    <property type="entry name" value="DUF2889"/>
</dbReference>